<evidence type="ECO:0008006" key="5">
    <source>
        <dbReference type="Google" id="ProtNLM"/>
    </source>
</evidence>
<feature type="region of interest" description="Disordered" evidence="1">
    <location>
        <begin position="81"/>
        <end position="105"/>
    </location>
</feature>
<keyword evidence="2" id="KW-0472">Membrane</keyword>
<protein>
    <recommendedName>
        <fullName evidence="5">Transmembrane protein</fullName>
    </recommendedName>
</protein>
<feature type="transmembrane region" description="Helical" evidence="2">
    <location>
        <begin position="20"/>
        <end position="39"/>
    </location>
</feature>
<accession>A0AAD9UD78</accession>
<sequence length="105" mass="11498">MFCPVVVGNMFANVGPGSLLVYGCVMCAVGLGVFIVLSVRGRRTPKQKACGANSFWCECYCFPRRPTEECLVSAKWTANTYSSDGPSSLQLRPLAPTHDPQREHQ</sequence>
<evidence type="ECO:0000256" key="1">
    <source>
        <dbReference type="SAM" id="MobiDB-lite"/>
    </source>
</evidence>
<proteinExistence type="predicted"/>
<dbReference type="Proteomes" id="UP001209878">
    <property type="component" value="Unassembled WGS sequence"/>
</dbReference>
<evidence type="ECO:0000313" key="4">
    <source>
        <dbReference type="Proteomes" id="UP001209878"/>
    </source>
</evidence>
<dbReference type="AlphaFoldDB" id="A0AAD9UD78"/>
<keyword evidence="4" id="KW-1185">Reference proteome</keyword>
<keyword evidence="2" id="KW-1133">Transmembrane helix</keyword>
<name>A0AAD9UD78_RIDPI</name>
<organism evidence="3 4">
    <name type="scientific">Ridgeia piscesae</name>
    <name type="common">Tubeworm</name>
    <dbReference type="NCBI Taxonomy" id="27915"/>
    <lineage>
        <taxon>Eukaryota</taxon>
        <taxon>Metazoa</taxon>
        <taxon>Spiralia</taxon>
        <taxon>Lophotrochozoa</taxon>
        <taxon>Annelida</taxon>
        <taxon>Polychaeta</taxon>
        <taxon>Sedentaria</taxon>
        <taxon>Canalipalpata</taxon>
        <taxon>Sabellida</taxon>
        <taxon>Siboglinidae</taxon>
        <taxon>Ridgeia</taxon>
    </lineage>
</organism>
<keyword evidence="2" id="KW-0812">Transmembrane</keyword>
<dbReference type="EMBL" id="JAODUO010000247">
    <property type="protein sequence ID" value="KAK2185000.1"/>
    <property type="molecule type" value="Genomic_DNA"/>
</dbReference>
<gene>
    <name evidence="3" type="ORF">NP493_248g03011</name>
</gene>
<comment type="caution">
    <text evidence="3">The sequence shown here is derived from an EMBL/GenBank/DDBJ whole genome shotgun (WGS) entry which is preliminary data.</text>
</comment>
<feature type="compositionally biased region" description="Polar residues" evidence="1">
    <location>
        <begin position="81"/>
        <end position="90"/>
    </location>
</feature>
<reference evidence="3" key="1">
    <citation type="journal article" date="2023" name="Mol. Biol. Evol.">
        <title>Third-Generation Sequencing Reveals the Adaptive Role of the Epigenome in Three Deep-Sea Polychaetes.</title>
        <authorList>
            <person name="Perez M."/>
            <person name="Aroh O."/>
            <person name="Sun Y."/>
            <person name="Lan Y."/>
            <person name="Juniper S.K."/>
            <person name="Young C.R."/>
            <person name="Angers B."/>
            <person name="Qian P.Y."/>
        </authorList>
    </citation>
    <scope>NUCLEOTIDE SEQUENCE</scope>
    <source>
        <strain evidence="3">R07B-5</strain>
    </source>
</reference>
<evidence type="ECO:0000313" key="3">
    <source>
        <dbReference type="EMBL" id="KAK2185000.1"/>
    </source>
</evidence>
<evidence type="ECO:0000256" key="2">
    <source>
        <dbReference type="SAM" id="Phobius"/>
    </source>
</evidence>